<proteinExistence type="predicted"/>
<dbReference type="EMBL" id="PJNB01000001">
    <property type="protein sequence ID" value="PKW13570.1"/>
    <property type="molecule type" value="Genomic_DNA"/>
</dbReference>
<evidence type="ECO:0000256" key="2">
    <source>
        <dbReference type="SAM" id="Phobius"/>
    </source>
</evidence>
<feature type="compositionally biased region" description="Basic residues" evidence="1">
    <location>
        <begin position="23"/>
        <end position="33"/>
    </location>
</feature>
<name>A0A2N3XSJ6_SACSN</name>
<organism evidence="4 5">
    <name type="scientific">Saccharopolyspora spinosa</name>
    <dbReference type="NCBI Taxonomy" id="60894"/>
    <lineage>
        <taxon>Bacteria</taxon>
        <taxon>Bacillati</taxon>
        <taxon>Actinomycetota</taxon>
        <taxon>Actinomycetes</taxon>
        <taxon>Pseudonocardiales</taxon>
        <taxon>Pseudonocardiaceae</taxon>
        <taxon>Saccharopolyspora</taxon>
    </lineage>
</organism>
<evidence type="ECO:0000259" key="3">
    <source>
        <dbReference type="Pfam" id="PF14219"/>
    </source>
</evidence>
<dbReference type="RefSeq" id="WP_237710867.1">
    <property type="nucleotide sequence ID" value="NZ_CP061007.1"/>
</dbReference>
<dbReference type="Proteomes" id="UP000233786">
    <property type="component" value="Unassembled WGS sequence"/>
</dbReference>
<protein>
    <submittedName>
        <fullName evidence="4">Uncharacterized protein DUF4328</fullName>
    </submittedName>
</protein>
<dbReference type="Pfam" id="PF14219">
    <property type="entry name" value="DUF4328"/>
    <property type="match status" value="1"/>
</dbReference>
<sequence length="305" mass="33133">MTVRPPGPGPRVQWVATPPGGPRRIRPPRRPRRYTGPPAYPAVPRWGFPLLAWRWPLALPLRPHADPMVRSESAAGTAVVALWITTAIAALATFAEGWRYVLLLISRGQALPRTALAISDALVGTAGVVLWVLGVLSGVLVVLWGLRARAAAAERIGVQNARPDWQVVVGVLVPGLNLTVPGSALAELEHSVLVAEGVRERGARPSPTLRLRLWWAAWATTLLFGWLAFVWGFFDSVQAMADGVLLHALNNALVTLLAILTARLIKYLMRLLAPMDPTELKHLRVRAVRAAPPAPRATRSARAPR</sequence>
<evidence type="ECO:0000256" key="1">
    <source>
        <dbReference type="SAM" id="MobiDB-lite"/>
    </source>
</evidence>
<feature type="domain" description="DUF4328" evidence="3">
    <location>
        <begin position="108"/>
        <end position="269"/>
    </location>
</feature>
<keyword evidence="5" id="KW-1185">Reference proteome</keyword>
<dbReference type="AlphaFoldDB" id="A0A2N3XSJ6"/>
<feature type="transmembrane region" description="Helical" evidence="2">
    <location>
        <begin position="78"/>
        <end position="101"/>
    </location>
</feature>
<keyword evidence="2" id="KW-0472">Membrane</keyword>
<feature type="region of interest" description="Disordered" evidence="1">
    <location>
        <begin position="1"/>
        <end position="36"/>
    </location>
</feature>
<feature type="transmembrane region" description="Helical" evidence="2">
    <location>
        <begin position="213"/>
        <end position="234"/>
    </location>
</feature>
<feature type="transmembrane region" description="Helical" evidence="2">
    <location>
        <begin position="246"/>
        <end position="265"/>
    </location>
</feature>
<evidence type="ECO:0000313" key="4">
    <source>
        <dbReference type="EMBL" id="PKW13570.1"/>
    </source>
</evidence>
<accession>A0A2N3XSJ6</accession>
<dbReference type="STRING" id="994479.GCA_000194155_06495"/>
<keyword evidence="2" id="KW-1133">Transmembrane helix</keyword>
<comment type="caution">
    <text evidence="4">The sequence shown here is derived from an EMBL/GenBank/DDBJ whole genome shotgun (WGS) entry which is preliminary data.</text>
</comment>
<gene>
    <name evidence="4" type="ORF">A8926_1108</name>
</gene>
<keyword evidence="2" id="KW-0812">Transmembrane</keyword>
<reference evidence="4" key="1">
    <citation type="submission" date="2017-12" db="EMBL/GenBank/DDBJ databases">
        <title>Sequencing the genomes of 1000 Actinobacteria strains.</title>
        <authorList>
            <person name="Klenk H.-P."/>
        </authorList>
    </citation>
    <scope>NUCLEOTIDE SEQUENCE [LARGE SCALE GENOMIC DNA]</scope>
    <source>
        <strain evidence="4">DSM 44228</strain>
    </source>
</reference>
<evidence type="ECO:0000313" key="5">
    <source>
        <dbReference type="Proteomes" id="UP000233786"/>
    </source>
</evidence>
<feature type="transmembrane region" description="Helical" evidence="2">
    <location>
        <begin position="121"/>
        <end position="146"/>
    </location>
</feature>
<dbReference type="InterPro" id="IPR025565">
    <property type="entry name" value="DUF4328"/>
</dbReference>